<proteinExistence type="predicted"/>
<dbReference type="Proteomes" id="UP000001172">
    <property type="component" value="Chromosome"/>
</dbReference>
<sequence length="143" mass="16427">MKRVVVRSSVTLRRDGGKPHACLRQSKMGKPLFCQGYVKLLCCIYIVREPLLSSRAGVLYVYTCNMKSGLLITPHTPSAAAPSPDVHGYKPSIKGLHDIVSFFMKYIRHDRIFPPFPQTLDRGELRRIWREIKKKPPHRKGFH</sequence>
<name>Q5L074_GEOKA</name>
<evidence type="ECO:0000313" key="1">
    <source>
        <dbReference type="EMBL" id="BAD75662.1"/>
    </source>
</evidence>
<reference evidence="1 2" key="1">
    <citation type="journal article" date="2004" name="Nucleic Acids Res.">
        <title>Thermoadaptation trait revealed by the genome sequence of thermophilic Geobacillus kaustophilus.</title>
        <authorList>
            <person name="Takami H."/>
            <person name="Takaki Y."/>
            <person name="Chee G.J."/>
            <person name="Nishi S."/>
            <person name="Shimamura S."/>
            <person name="Suzuki H."/>
            <person name="Matsui S."/>
            <person name="Uchiyama I."/>
        </authorList>
    </citation>
    <scope>NUCLEOTIDE SEQUENCE [LARGE SCALE GENOMIC DNA]</scope>
    <source>
        <strain evidence="1 2">HTA426</strain>
    </source>
</reference>
<dbReference type="STRING" id="235909.GK1377"/>
<dbReference type="HOGENOM" id="CLU_1803406_0_0_9"/>
<protein>
    <submittedName>
        <fullName evidence="1">Uncharacterized protein</fullName>
    </submittedName>
</protein>
<dbReference type="EMBL" id="BA000043">
    <property type="protein sequence ID" value="BAD75662.1"/>
    <property type="molecule type" value="Genomic_DNA"/>
</dbReference>
<dbReference type="KEGG" id="gka:GK1377"/>
<gene>
    <name evidence="1" type="ordered locus">GK1377</name>
</gene>
<dbReference type="AlphaFoldDB" id="Q5L074"/>
<evidence type="ECO:0000313" key="2">
    <source>
        <dbReference type="Proteomes" id="UP000001172"/>
    </source>
</evidence>
<organism evidence="1 2">
    <name type="scientific">Geobacillus kaustophilus (strain HTA426)</name>
    <dbReference type="NCBI Taxonomy" id="235909"/>
    <lineage>
        <taxon>Bacteria</taxon>
        <taxon>Bacillati</taxon>
        <taxon>Bacillota</taxon>
        <taxon>Bacilli</taxon>
        <taxon>Bacillales</taxon>
        <taxon>Anoxybacillaceae</taxon>
        <taxon>Geobacillus</taxon>
        <taxon>Geobacillus thermoleovorans group</taxon>
    </lineage>
</organism>
<keyword evidence="2" id="KW-1185">Reference proteome</keyword>
<accession>Q5L074</accession>